<organism evidence="1 2">
    <name type="scientific">Characodon lateralis</name>
    <dbReference type="NCBI Taxonomy" id="208331"/>
    <lineage>
        <taxon>Eukaryota</taxon>
        <taxon>Metazoa</taxon>
        <taxon>Chordata</taxon>
        <taxon>Craniata</taxon>
        <taxon>Vertebrata</taxon>
        <taxon>Euteleostomi</taxon>
        <taxon>Actinopterygii</taxon>
        <taxon>Neopterygii</taxon>
        <taxon>Teleostei</taxon>
        <taxon>Neoteleostei</taxon>
        <taxon>Acanthomorphata</taxon>
        <taxon>Ovalentaria</taxon>
        <taxon>Atherinomorphae</taxon>
        <taxon>Cyprinodontiformes</taxon>
        <taxon>Goodeidae</taxon>
        <taxon>Characodon</taxon>
    </lineage>
</organism>
<reference evidence="1 2" key="1">
    <citation type="submission" date="2021-06" db="EMBL/GenBank/DDBJ databases">
        <authorList>
            <person name="Palmer J.M."/>
        </authorList>
    </citation>
    <scope>NUCLEOTIDE SEQUENCE [LARGE SCALE GENOMIC DNA]</scope>
    <source>
        <strain evidence="1 2">CL_MEX2019</strain>
        <tissue evidence="1">Muscle</tissue>
    </source>
</reference>
<comment type="caution">
    <text evidence="1">The sequence shown here is derived from an EMBL/GenBank/DDBJ whole genome shotgun (WGS) entry which is preliminary data.</text>
</comment>
<keyword evidence="2" id="KW-1185">Reference proteome</keyword>
<gene>
    <name evidence="1" type="ORF">CHARACLAT_006262</name>
</gene>
<evidence type="ECO:0000313" key="2">
    <source>
        <dbReference type="Proteomes" id="UP001352852"/>
    </source>
</evidence>
<evidence type="ECO:0000313" key="1">
    <source>
        <dbReference type="EMBL" id="MED6289759.1"/>
    </source>
</evidence>
<name>A0ABU7ERH4_9TELE</name>
<protein>
    <submittedName>
        <fullName evidence="1">Uncharacterized protein</fullName>
    </submittedName>
</protein>
<sequence>MPGKSVLPEGQWAGNKEIAPKAANKSFKFSHIRSRFKGMTCRWMFSLPLSMTVFQHVQASVDPNRLKKGCKYQLTLETSTPTTSSSVLENLKSTITSSIIFHSSY</sequence>
<proteinExistence type="predicted"/>
<dbReference type="EMBL" id="JAHUTJ010065898">
    <property type="protein sequence ID" value="MED6289759.1"/>
    <property type="molecule type" value="Genomic_DNA"/>
</dbReference>
<accession>A0ABU7ERH4</accession>
<dbReference type="Proteomes" id="UP001352852">
    <property type="component" value="Unassembled WGS sequence"/>
</dbReference>